<dbReference type="Pfam" id="PF09917">
    <property type="entry name" value="DUF2147"/>
    <property type="match status" value="1"/>
</dbReference>
<keyword evidence="1" id="KW-0732">Signal</keyword>
<dbReference type="Gene3D" id="2.40.128.520">
    <property type="match status" value="1"/>
</dbReference>
<proteinExistence type="predicted"/>
<reference evidence="4" key="1">
    <citation type="submission" date="2016-10" db="EMBL/GenBank/DDBJ databases">
        <authorList>
            <person name="Varghese N."/>
            <person name="Submissions S."/>
        </authorList>
    </citation>
    <scope>NUCLEOTIDE SEQUENCE [LARGE SCALE GENOMIC DNA]</scope>
    <source>
        <strain evidence="4">DSM 4002</strain>
    </source>
</reference>
<dbReference type="EMBL" id="FOUT01000012">
    <property type="protein sequence ID" value="SFN40552.1"/>
    <property type="molecule type" value="Genomic_DNA"/>
</dbReference>
<protein>
    <submittedName>
        <fullName evidence="3">Uncharacterized conserved protein, DUF2147 family</fullName>
    </submittedName>
</protein>
<dbReference type="InterPro" id="IPR019223">
    <property type="entry name" value="DUF2147"/>
</dbReference>
<feature type="domain" description="DUF2147" evidence="2">
    <location>
        <begin position="29"/>
        <end position="144"/>
    </location>
</feature>
<evidence type="ECO:0000313" key="4">
    <source>
        <dbReference type="Proteomes" id="UP000182961"/>
    </source>
</evidence>
<keyword evidence="4" id="KW-1185">Reference proteome</keyword>
<evidence type="ECO:0000313" key="3">
    <source>
        <dbReference type="EMBL" id="SFN40552.1"/>
    </source>
</evidence>
<dbReference type="PANTHER" id="PTHR36919">
    <property type="entry name" value="BLR1215 PROTEIN"/>
    <property type="match status" value="1"/>
</dbReference>
<feature type="chain" id="PRO_5010205893" evidence="1">
    <location>
        <begin position="22"/>
        <end position="146"/>
    </location>
</feature>
<dbReference type="PANTHER" id="PTHR36919:SF3">
    <property type="entry name" value="BLL5882 PROTEIN"/>
    <property type="match status" value="1"/>
</dbReference>
<evidence type="ECO:0000259" key="2">
    <source>
        <dbReference type="Pfam" id="PF09917"/>
    </source>
</evidence>
<name>A0A1I4YRA4_9FLAO</name>
<evidence type="ECO:0000256" key="1">
    <source>
        <dbReference type="SAM" id="SignalP"/>
    </source>
</evidence>
<feature type="signal peptide" evidence="1">
    <location>
        <begin position="1"/>
        <end position="21"/>
    </location>
</feature>
<dbReference type="eggNOG" id="COG4731">
    <property type="taxonomic scope" value="Bacteria"/>
</dbReference>
<accession>A0A1I4YRA4</accession>
<dbReference type="Proteomes" id="UP000182961">
    <property type="component" value="Unassembled WGS sequence"/>
</dbReference>
<sequence>MKKMKKSILLAISIGFSFVSAVQSQSVVGKWKTIDDETGKPKSIVEVYEKSGKIYGKIVDILDPQKKDKLCTECTGDEKNKPVLGMVIVKGLQKDADEFNGGSITDPVTGKKYKCFITLEGKDKLKVRGYIGFSLIGRTQYWHRVK</sequence>
<dbReference type="AlphaFoldDB" id="A0A1I4YRA4"/>
<organism evidence="3 4">
    <name type="scientific">Flavobacterium succinicans</name>
    <dbReference type="NCBI Taxonomy" id="29536"/>
    <lineage>
        <taxon>Bacteria</taxon>
        <taxon>Pseudomonadati</taxon>
        <taxon>Bacteroidota</taxon>
        <taxon>Flavobacteriia</taxon>
        <taxon>Flavobacteriales</taxon>
        <taxon>Flavobacteriaceae</taxon>
        <taxon>Flavobacterium</taxon>
    </lineage>
</organism>
<gene>
    <name evidence="3" type="ORF">SAMN05444143_11288</name>
</gene>